<dbReference type="PANTHER" id="PTHR16932:SF18">
    <property type="entry name" value="INTERFERON, ALPHA-INDUCIBLE PROTEIN 27-LIKE 2"/>
    <property type="match status" value="1"/>
</dbReference>
<comment type="similarity">
    <text evidence="2">Belongs to the IFI6/IFI27 family.</text>
</comment>
<proteinExistence type="inferred from homology"/>
<protein>
    <submittedName>
        <fullName evidence="6">Uncharacterized protein</fullName>
    </submittedName>
</protein>
<dbReference type="GO" id="GO:0001836">
    <property type="term" value="P:release of cytochrome c from mitochondria"/>
    <property type="evidence" value="ECO:0007669"/>
    <property type="project" value="TreeGrafter"/>
</dbReference>
<reference evidence="6" key="2">
    <citation type="submission" date="2025-09" db="UniProtKB">
        <authorList>
            <consortium name="Ensembl"/>
        </authorList>
    </citation>
    <scope>IDENTIFICATION</scope>
</reference>
<sequence>DQTANVKNRDGVGAGFTAAGIATGTVAAKMMSAAAVANGGGVAAGSAVAVLQSIGKQRGANLSLKSGFTGAGIAAGSMATKMMSAAAVANGGGVAAGSAVATLQSIGKSSGH</sequence>
<organism evidence="6 7">
    <name type="scientific">Chelydra serpentina</name>
    <name type="common">Snapping turtle</name>
    <name type="synonym">Testudo serpentina</name>
    <dbReference type="NCBI Taxonomy" id="8475"/>
    <lineage>
        <taxon>Eukaryota</taxon>
        <taxon>Metazoa</taxon>
        <taxon>Chordata</taxon>
        <taxon>Craniata</taxon>
        <taxon>Vertebrata</taxon>
        <taxon>Euteleostomi</taxon>
        <taxon>Archelosauria</taxon>
        <taxon>Testudinata</taxon>
        <taxon>Testudines</taxon>
        <taxon>Cryptodira</taxon>
        <taxon>Durocryptodira</taxon>
        <taxon>Americhelydia</taxon>
        <taxon>Chelydroidea</taxon>
        <taxon>Chelydridae</taxon>
        <taxon>Chelydra</taxon>
    </lineage>
</organism>
<evidence type="ECO:0000313" key="6">
    <source>
        <dbReference type="Ensembl" id="ENSCSRP00000024381.1"/>
    </source>
</evidence>
<keyword evidence="3" id="KW-0812">Transmembrane</keyword>
<dbReference type="Pfam" id="PF06140">
    <property type="entry name" value="Ifi-6-16"/>
    <property type="match status" value="2"/>
</dbReference>
<accession>A0A8C3T7M9</accession>
<dbReference type="InterPro" id="IPR038213">
    <property type="entry name" value="IFI6/IFI27-like_sf"/>
</dbReference>
<evidence type="ECO:0000256" key="1">
    <source>
        <dbReference type="ARBA" id="ARBA00004141"/>
    </source>
</evidence>
<dbReference type="Gene3D" id="6.10.110.10">
    <property type="match status" value="2"/>
</dbReference>
<keyword evidence="7" id="KW-1185">Reference proteome</keyword>
<dbReference type="GO" id="GO:0097193">
    <property type="term" value="P:intrinsic apoptotic signaling pathway"/>
    <property type="evidence" value="ECO:0007669"/>
    <property type="project" value="TreeGrafter"/>
</dbReference>
<keyword evidence="5" id="KW-0472">Membrane</keyword>
<dbReference type="InterPro" id="IPR009311">
    <property type="entry name" value="IFI6/IFI27-like"/>
</dbReference>
<dbReference type="Ensembl" id="ENSCSRT00000025429.1">
    <property type="protein sequence ID" value="ENSCSRP00000024381.1"/>
    <property type="gene ID" value="ENSCSRG00000018274.1"/>
</dbReference>
<evidence type="ECO:0000256" key="5">
    <source>
        <dbReference type="ARBA" id="ARBA00023136"/>
    </source>
</evidence>
<evidence type="ECO:0000256" key="4">
    <source>
        <dbReference type="ARBA" id="ARBA00022989"/>
    </source>
</evidence>
<evidence type="ECO:0000256" key="2">
    <source>
        <dbReference type="ARBA" id="ARBA00007262"/>
    </source>
</evidence>
<evidence type="ECO:0000256" key="3">
    <source>
        <dbReference type="ARBA" id="ARBA00022692"/>
    </source>
</evidence>
<keyword evidence="4" id="KW-1133">Transmembrane helix</keyword>
<evidence type="ECO:0000313" key="7">
    <source>
        <dbReference type="Proteomes" id="UP000694403"/>
    </source>
</evidence>
<reference evidence="6" key="1">
    <citation type="submission" date="2025-08" db="UniProtKB">
        <authorList>
            <consortium name="Ensembl"/>
        </authorList>
    </citation>
    <scope>IDENTIFICATION</scope>
</reference>
<dbReference type="AlphaFoldDB" id="A0A8C3T7M9"/>
<dbReference type="PANTHER" id="PTHR16932">
    <property type="entry name" value="INTERFERON ALPHA-INDUCIBLE PROTEIN 27"/>
    <property type="match status" value="1"/>
</dbReference>
<name>A0A8C3T7M9_CHESE</name>
<comment type="subcellular location">
    <subcellularLocation>
        <location evidence="1">Membrane</location>
        <topology evidence="1">Multi-pass membrane protein</topology>
    </subcellularLocation>
</comment>
<dbReference type="Proteomes" id="UP000694403">
    <property type="component" value="Unplaced"/>
</dbReference>
<dbReference type="GO" id="GO:0031966">
    <property type="term" value="C:mitochondrial membrane"/>
    <property type="evidence" value="ECO:0007669"/>
    <property type="project" value="TreeGrafter"/>
</dbReference>